<gene>
    <name evidence="1" type="ORF">FKW44_014893</name>
</gene>
<dbReference type="Proteomes" id="UP000595437">
    <property type="component" value="Chromosome 10"/>
</dbReference>
<dbReference type="AlphaFoldDB" id="A0A7T8GZN4"/>
<evidence type="ECO:0000313" key="1">
    <source>
        <dbReference type="EMBL" id="QQP40743.1"/>
    </source>
</evidence>
<reference evidence="2" key="1">
    <citation type="submission" date="2021-01" db="EMBL/GenBank/DDBJ databases">
        <title>Caligus Genome Assembly.</title>
        <authorList>
            <person name="Gallardo-Escarate C."/>
        </authorList>
    </citation>
    <scope>NUCLEOTIDE SEQUENCE [LARGE SCALE GENOMIC DNA]</scope>
</reference>
<protein>
    <submittedName>
        <fullName evidence="1">Uncharacterized protein</fullName>
    </submittedName>
</protein>
<evidence type="ECO:0000313" key="2">
    <source>
        <dbReference type="Proteomes" id="UP000595437"/>
    </source>
</evidence>
<sequence>MPTCDCLKPQRVNGVIVEPENVSRSTVYDVKNALVAGRHLERKPGSGRKLISTARTSKRPWWSNRPSPWRPTQRTWVCRPTPLAGWSLPSGSRRQCSGRSPCFSYRH</sequence>
<keyword evidence="2" id="KW-1185">Reference proteome</keyword>
<accession>A0A7T8GZN4</accession>
<proteinExistence type="predicted"/>
<dbReference type="EMBL" id="CP045899">
    <property type="protein sequence ID" value="QQP40743.1"/>
    <property type="molecule type" value="Genomic_DNA"/>
</dbReference>
<organism evidence="1 2">
    <name type="scientific">Caligus rogercresseyi</name>
    <name type="common">Sea louse</name>
    <dbReference type="NCBI Taxonomy" id="217165"/>
    <lineage>
        <taxon>Eukaryota</taxon>
        <taxon>Metazoa</taxon>
        <taxon>Ecdysozoa</taxon>
        <taxon>Arthropoda</taxon>
        <taxon>Crustacea</taxon>
        <taxon>Multicrustacea</taxon>
        <taxon>Hexanauplia</taxon>
        <taxon>Copepoda</taxon>
        <taxon>Siphonostomatoida</taxon>
        <taxon>Caligidae</taxon>
        <taxon>Caligus</taxon>
    </lineage>
</organism>
<name>A0A7T8GZN4_CALRO</name>